<dbReference type="OrthoDB" id="272985at2759"/>
<dbReference type="GO" id="GO:0000723">
    <property type="term" value="P:telomere maintenance"/>
    <property type="evidence" value="ECO:0007669"/>
    <property type="project" value="InterPro"/>
</dbReference>
<dbReference type="SUPFAM" id="SSF52540">
    <property type="entry name" value="P-loop containing nucleoside triphosphate hydrolases"/>
    <property type="match status" value="1"/>
</dbReference>
<evidence type="ECO:0000256" key="1">
    <source>
        <dbReference type="RuleBase" id="RU363044"/>
    </source>
</evidence>
<dbReference type="GO" id="GO:0006281">
    <property type="term" value="P:DNA repair"/>
    <property type="evidence" value="ECO:0007669"/>
    <property type="project" value="UniProtKB-KW"/>
</dbReference>
<keyword evidence="1" id="KW-0234">DNA repair</keyword>
<dbReference type="Pfam" id="PF05970">
    <property type="entry name" value="PIF1"/>
    <property type="match status" value="1"/>
</dbReference>
<keyword evidence="1" id="KW-0347">Helicase</keyword>
<dbReference type="EMBL" id="KQ416761">
    <property type="protein sequence ID" value="KOF95370.1"/>
    <property type="molecule type" value="Genomic_DNA"/>
</dbReference>
<sequence length="222" mass="24363">VHHCNGGIFFLDASGETGKTFVMKFLLAEVRQHQDIVGAVASSGIAATLLPGGRTVHSTFKLPLNLAASKTPSCNISKSSDQGQVLRRCHLIVWDECTMAHKRALEALDRALKDIRDCQAPMGGVMLLLSGDFRQTLLVIPKGNRANEVQVCLTSSPLWHHVTILTFTTNMRARLHSDQMSANFSQDIFKLGDGKESLESVCEQMSEFNVVQRDTEPAKSGR</sequence>
<gene>
    <name evidence="3" type="ORF">OCBIM_22038699mg</name>
</gene>
<protein>
    <recommendedName>
        <fullName evidence="1">ATP-dependent DNA helicase</fullName>
        <ecNumber evidence="1">5.6.2.3</ecNumber>
    </recommendedName>
</protein>
<dbReference type="GO" id="GO:0016887">
    <property type="term" value="F:ATP hydrolysis activity"/>
    <property type="evidence" value="ECO:0007669"/>
    <property type="project" value="RHEA"/>
</dbReference>
<feature type="domain" description="DNA helicase Pif1-like DEAD-box helicase" evidence="2">
    <location>
        <begin position="2"/>
        <end position="198"/>
    </location>
</feature>
<dbReference type="GO" id="GO:0043139">
    <property type="term" value="F:5'-3' DNA helicase activity"/>
    <property type="evidence" value="ECO:0007669"/>
    <property type="project" value="UniProtKB-EC"/>
</dbReference>
<feature type="non-terminal residue" evidence="3">
    <location>
        <position position="222"/>
    </location>
</feature>
<evidence type="ECO:0000259" key="2">
    <source>
        <dbReference type="Pfam" id="PF05970"/>
    </source>
</evidence>
<feature type="non-terminal residue" evidence="3">
    <location>
        <position position="1"/>
    </location>
</feature>
<keyword evidence="1" id="KW-0233">DNA recombination</keyword>
<reference evidence="3" key="1">
    <citation type="submission" date="2015-07" db="EMBL/GenBank/DDBJ databases">
        <title>MeaNS - Measles Nucleotide Surveillance Program.</title>
        <authorList>
            <person name="Tran T."/>
            <person name="Druce J."/>
        </authorList>
    </citation>
    <scope>NUCLEOTIDE SEQUENCE</scope>
    <source>
        <strain evidence="3">UCB-OBI-ISO-001</strain>
        <tissue evidence="3">Gonad</tissue>
    </source>
</reference>
<dbReference type="GO" id="GO:0005524">
    <property type="term" value="F:ATP binding"/>
    <property type="evidence" value="ECO:0007669"/>
    <property type="project" value="UniProtKB-KW"/>
</dbReference>
<comment type="similarity">
    <text evidence="1">Belongs to the helicase family.</text>
</comment>
<dbReference type="EC" id="5.6.2.3" evidence="1"/>
<proteinExistence type="inferred from homology"/>
<accession>A0A0L8I2T9</accession>
<organism evidence="3">
    <name type="scientific">Octopus bimaculoides</name>
    <name type="common">California two-spotted octopus</name>
    <dbReference type="NCBI Taxonomy" id="37653"/>
    <lineage>
        <taxon>Eukaryota</taxon>
        <taxon>Metazoa</taxon>
        <taxon>Spiralia</taxon>
        <taxon>Lophotrochozoa</taxon>
        <taxon>Mollusca</taxon>
        <taxon>Cephalopoda</taxon>
        <taxon>Coleoidea</taxon>
        <taxon>Octopodiformes</taxon>
        <taxon>Octopoda</taxon>
        <taxon>Incirrata</taxon>
        <taxon>Octopodidae</taxon>
        <taxon>Octopus</taxon>
    </lineage>
</organism>
<dbReference type="AlphaFoldDB" id="A0A0L8I2T9"/>
<dbReference type="Gene3D" id="3.40.50.300">
    <property type="entry name" value="P-loop containing nucleotide triphosphate hydrolases"/>
    <property type="match status" value="1"/>
</dbReference>
<keyword evidence="1" id="KW-0067">ATP-binding</keyword>
<keyword evidence="1" id="KW-0378">Hydrolase</keyword>
<keyword evidence="1" id="KW-0547">Nucleotide-binding</keyword>
<name>A0A0L8I2T9_OCTBM</name>
<dbReference type="PANTHER" id="PTHR10492:SF57">
    <property type="entry name" value="ATP-DEPENDENT DNA HELICASE"/>
    <property type="match status" value="1"/>
</dbReference>
<dbReference type="InterPro" id="IPR010285">
    <property type="entry name" value="DNA_helicase_pif1-like_DEAD"/>
</dbReference>
<comment type="cofactor">
    <cofactor evidence="1">
        <name>Mg(2+)</name>
        <dbReference type="ChEBI" id="CHEBI:18420"/>
    </cofactor>
</comment>
<dbReference type="PANTHER" id="PTHR10492">
    <property type="match status" value="1"/>
</dbReference>
<keyword evidence="1" id="KW-0227">DNA damage</keyword>
<comment type="catalytic activity">
    <reaction evidence="1">
        <text>ATP + H2O = ADP + phosphate + H(+)</text>
        <dbReference type="Rhea" id="RHEA:13065"/>
        <dbReference type="ChEBI" id="CHEBI:15377"/>
        <dbReference type="ChEBI" id="CHEBI:15378"/>
        <dbReference type="ChEBI" id="CHEBI:30616"/>
        <dbReference type="ChEBI" id="CHEBI:43474"/>
        <dbReference type="ChEBI" id="CHEBI:456216"/>
        <dbReference type="EC" id="5.6.2.3"/>
    </reaction>
</comment>
<evidence type="ECO:0000313" key="3">
    <source>
        <dbReference type="EMBL" id="KOF95370.1"/>
    </source>
</evidence>
<dbReference type="STRING" id="37653.A0A0L8I2T9"/>
<dbReference type="InterPro" id="IPR027417">
    <property type="entry name" value="P-loop_NTPase"/>
</dbReference>
<dbReference type="GO" id="GO:0006310">
    <property type="term" value="P:DNA recombination"/>
    <property type="evidence" value="ECO:0007669"/>
    <property type="project" value="UniProtKB-KW"/>
</dbReference>